<sequence>MHDTRTRPTKDFEAKYNKFKAKLALLSLSALASKAANVKNKGLIAKAYEWDEEEVSSDDNEMVEVKVLMALPEENDAISKEGARNGEWVKISMRKVHTHLEIEDNNDRKTYLDYLCIDLNYVEEQRNNLLSKHKDLVHELNACKEQLLVLKQTKLDFLTMQHVNTKILKENKNLRTKLKELTAITETWLNSSNKVNQCINEQIPSQKKRILGVYQLTEDPSSSEQKDLVFVKSSTDDTKVSIPGVERPWLSEAEGFILPNHDTGRILPTESQRNTTDPPVVVIDSLATDYDSADESSVCRTPFPPLKKLDGVEPVSGPKTIKSVLRSKSTLKSKTLKGVIINELSSAPAKGNKSSSTLKVNSAPAGKLKSVKIKDGPPLAICDIRKPIWYIDSGCSRHMTLIRIQHCDAKYIIQFDEKEGTIFNSNKEVVMIAPRVRDVYVLDMTSSAQESFYIHNHKDHLRKFDEKADDGYLLGYSLVSMAFKFFKTRRQQTEETYHITFDESPDAIKFSKPSVNNINIAETERYPPDEYLHPYEPSQRYQTNSNDVSFIEPYECPEPAVLKTEVSSDQNGAGMLTRAIAKELSATSAHECLFIDFLSEEEPKKVSNALQNKRDETGILIKNKARLVAQGYNQQEGIDYDEIFAPIARLEAIMIFLAFATYMNFIVYQMDVKSAFLDGKLKEEVYVKQPPGFESSEFLNHVCKLDKAFYELKQAPRAWYETLSTFLIEHKFVRGFDLKGYSDSDYVRGKLVCWSAKKQQSIAMSLAKAEYVGAAGCYANILWMKSQLIDYDIIYEKVPIFCDNTSAIAISNNPVLHSRTKHIDIKYHFIRDHILNGDIELHFILTQYQLADIFTKPLDEPTFKRLIAKLGMLNIDSKPEASVLTEECNNPLFQEAFTRASTQYKEYLCEFWYTAKILDDSKIWVSTPTGGIRGDIVVRPWFATIRYSGEIMAKGTLKKSFLPPRWRLLMAQIIQCLEDIIRKLNKKTREKVVPYPRFISLLLEYMMPEYDTEELTIHPTQVFSVLNWALKSNQHEGPPFTDHMKAICNIDVLVDSQAPKTSSQAEKVPQGKKPGAKIGLRRKKYSKHTSESQKEASKSKIGQSDKDTQSSSAKDKSPSHHLPSTPVVGEMHKEAQQAAGGPTSLGATSEEGAHPHLSSGTNPSVLVDKIKSARDGLKTAHTNSGTNEESRADEISKKIKLEDLSNFLKETRYAFFTSDSPQDEPIIVSDESEEEEPQKDEETHTTSHDSQKEKLEQQKAKAEAEVALLKARPSYLDINQLTKLLVTSLKPELSKLLASHDFASCLPTKLKELPLKSTELSGDNKELKRHV</sequence>
<dbReference type="PANTHER" id="PTHR11439">
    <property type="entry name" value="GAG-POL-RELATED RETROTRANSPOSON"/>
    <property type="match status" value="1"/>
</dbReference>
<dbReference type="InterPro" id="IPR057670">
    <property type="entry name" value="SH3_retrovirus"/>
</dbReference>
<dbReference type="Proteomes" id="UP001151760">
    <property type="component" value="Unassembled WGS sequence"/>
</dbReference>
<feature type="domain" description="Retroviral polymerase SH3-like" evidence="3">
    <location>
        <begin position="453"/>
        <end position="504"/>
    </location>
</feature>
<reference evidence="4" key="1">
    <citation type="journal article" date="2022" name="Int. J. Mol. Sci.">
        <title>Draft Genome of Tanacetum Coccineum: Genomic Comparison of Closely Related Tanacetum-Family Plants.</title>
        <authorList>
            <person name="Yamashiro T."/>
            <person name="Shiraishi A."/>
            <person name="Nakayama K."/>
            <person name="Satake H."/>
        </authorList>
    </citation>
    <scope>NUCLEOTIDE SEQUENCE</scope>
</reference>
<dbReference type="PANTHER" id="PTHR11439:SF495">
    <property type="entry name" value="REVERSE TRANSCRIPTASE, RNA-DEPENDENT DNA POLYMERASE-RELATED"/>
    <property type="match status" value="1"/>
</dbReference>
<keyword evidence="5" id="KW-1185">Reference proteome</keyword>
<evidence type="ECO:0000313" key="4">
    <source>
        <dbReference type="EMBL" id="GJT61692.1"/>
    </source>
</evidence>
<dbReference type="Pfam" id="PF25597">
    <property type="entry name" value="SH3_retrovirus"/>
    <property type="match status" value="1"/>
</dbReference>
<feature type="compositionally biased region" description="Basic and acidic residues" evidence="1">
    <location>
        <begin position="1088"/>
        <end position="1118"/>
    </location>
</feature>
<feature type="compositionally biased region" description="Basic and acidic residues" evidence="1">
    <location>
        <begin position="1240"/>
        <end position="1256"/>
    </location>
</feature>
<evidence type="ECO:0000256" key="1">
    <source>
        <dbReference type="SAM" id="MobiDB-lite"/>
    </source>
</evidence>
<evidence type="ECO:0000259" key="3">
    <source>
        <dbReference type="Pfam" id="PF25597"/>
    </source>
</evidence>
<evidence type="ECO:0000313" key="5">
    <source>
        <dbReference type="Proteomes" id="UP001151760"/>
    </source>
</evidence>
<dbReference type="InterPro" id="IPR013103">
    <property type="entry name" value="RVT_2"/>
</dbReference>
<comment type="caution">
    <text evidence="4">The sequence shown here is derived from an EMBL/GenBank/DDBJ whole genome shotgun (WGS) entry which is preliminary data.</text>
</comment>
<dbReference type="Pfam" id="PF07727">
    <property type="entry name" value="RVT_2"/>
    <property type="match status" value="1"/>
</dbReference>
<reference evidence="4" key="2">
    <citation type="submission" date="2022-01" db="EMBL/GenBank/DDBJ databases">
        <authorList>
            <person name="Yamashiro T."/>
            <person name="Shiraishi A."/>
            <person name="Satake H."/>
            <person name="Nakayama K."/>
        </authorList>
    </citation>
    <scope>NUCLEOTIDE SEQUENCE</scope>
</reference>
<proteinExistence type="predicted"/>
<feature type="domain" description="Reverse transcriptase Ty1/copia-type" evidence="2">
    <location>
        <begin position="612"/>
        <end position="735"/>
    </location>
</feature>
<dbReference type="CDD" id="cd09272">
    <property type="entry name" value="RNase_HI_RT_Ty1"/>
    <property type="match status" value="1"/>
</dbReference>
<gene>
    <name evidence="4" type="ORF">Tco_1005225</name>
</gene>
<feature type="region of interest" description="Disordered" evidence="1">
    <location>
        <begin position="1219"/>
        <end position="1256"/>
    </location>
</feature>
<accession>A0ABQ5FG00</accession>
<protein>
    <submittedName>
        <fullName evidence="4">Retrovirus-related pol polyprotein from transposon TNT 1-94</fullName>
    </submittedName>
</protein>
<organism evidence="4 5">
    <name type="scientific">Tanacetum coccineum</name>
    <dbReference type="NCBI Taxonomy" id="301880"/>
    <lineage>
        <taxon>Eukaryota</taxon>
        <taxon>Viridiplantae</taxon>
        <taxon>Streptophyta</taxon>
        <taxon>Embryophyta</taxon>
        <taxon>Tracheophyta</taxon>
        <taxon>Spermatophyta</taxon>
        <taxon>Magnoliopsida</taxon>
        <taxon>eudicotyledons</taxon>
        <taxon>Gunneridae</taxon>
        <taxon>Pentapetalae</taxon>
        <taxon>asterids</taxon>
        <taxon>campanulids</taxon>
        <taxon>Asterales</taxon>
        <taxon>Asteraceae</taxon>
        <taxon>Asteroideae</taxon>
        <taxon>Anthemideae</taxon>
        <taxon>Anthemidinae</taxon>
        <taxon>Tanacetum</taxon>
    </lineage>
</organism>
<name>A0ABQ5FG00_9ASTR</name>
<feature type="compositionally biased region" description="Acidic residues" evidence="1">
    <location>
        <begin position="1230"/>
        <end position="1239"/>
    </location>
</feature>
<dbReference type="EMBL" id="BQNB010017310">
    <property type="protein sequence ID" value="GJT61692.1"/>
    <property type="molecule type" value="Genomic_DNA"/>
</dbReference>
<evidence type="ECO:0000259" key="2">
    <source>
        <dbReference type="Pfam" id="PF07727"/>
    </source>
</evidence>
<feature type="region of interest" description="Disordered" evidence="1">
    <location>
        <begin position="1058"/>
        <end position="1164"/>
    </location>
</feature>